<gene>
    <name evidence="1" type="ORF">ENKO_07740</name>
</gene>
<accession>A0AA86M4W0</accession>
<evidence type="ECO:0000313" key="1">
    <source>
        <dbReference type="EMBL" id="BCU54180.1"/>
    </source>
</evidence>
<dbReference type="Proteomes" id="UP000682928">
    <property type="component" value="Chromosome"/>
</dbReference>
<dbReference type="EMBL" id="AP024590">
    <property type="protein sequence ID" value="BCU54180.1"/>
    <property type="molecule type" value="Genomic_DNA"/>
</dbReference>
<evidence type="ECO:0000313" key="2">
    <source>
        <dbReference type="Proteomes" id="UP000682928"/>
    </source>
</evidence>
<organism evidence="1 2">
    <name type="scientific">Enterobacter kobei</name>
    <dbReference type="NCBI Taxonomy" id="208224"/>
    <lineage>
        <taxon>Bacteria</taxon>
        <taxon>Pseudomonadati</taxon>
        <taxon>Pseudomonadota</taxon>
        <taxon>Gammaproteobacteria</taxon>
        <taxon>Enterobacterales</taxon>
        <taxon>Enterobacteriaceae</taxon>
        <taxon>Enterobacter</taxon>
        <taxon>Enterobacter cloacae complex</taxon>
    </lineage>
</organism>
<name>A0AA86M4W0_9ENTR</name>
<reference evidence="1" key="1">
    <citation type="submission" date="2021-04" db="EMBL/GenBank/DDBJ databases">
        <title>Difference and commonality of drug resistance evolution in various bacteria. and drug sensitivity profiles.</title>
        <authorList>
            <person name="Maeda T."/>
            <person name="Shibai A."/>
            <person name="Kawada K."/>
            <person name="Kotani H."/>
            <person name="Tarusawa Y."/>
            <person name="Tanabe K."/>
            <person name="Furusawa C."/>
        </authorList>
    </citation>
    <scope>NUCLEOTIDE SEQUENCE</scope>
    <source>
        <strain evidence="1">JCM 8580</strain>
    </source>
</reference>
<protein>
    <submittedName>
        <fullName evidence="1">Uncharacterized protein</fullName>
    </submittedName>
</protein>
<proteinExistence type="predicted"/>
<dbReference type="AlphaFoldDB" id="A0AA86M4W0"/>
<sequence>MHVKTIIRLKINPTSKKETINPFRNGKSINETVRLAGASSIKAIRTCKFTD</sequence>